<evidence type="ECO:0000256" key="1">
    <source>
        <dbReference type="SAM" id="MobiDB-lite"/>
    </source>
</evidence>
<feature type="compositionally biased region" description="Basic and acidic residues" evidence="1">
    <location>
        <begin position="25"/>
        <end position="34"/>
    </location>
</feature>
<dbReference type="Proteomes" id="UP000749040">
    <property type="component" value="Unassembled WGS sequence"/>
</dbReference>
<name>A0ABS2TQE8_9ACTN</name>
<keyword evidence="3" id="KW-1185">Reference proteome</keyword>
<gene>
    <name evidence="2" type="ORF">ITX44_12240</name>
</gene>
<feature type="compositionally biased region" description="Polar residues" evidence="1">
    <location>
        <begin position="1"/>
        <end position="22"/>
    </location>
</feature>
<dbReference type="RefSeq" id="WP_205357142.1">
    <property type="nucleotide sequence ID" value="NZ_JADKYB010000005.1"/>
</dbReference>
<reference evidence="2 3" key="1">
    <citation type="submission" date="2021-01" db="EMBL/GenBank/DDBJ databases">
        <title>Streptomyces acididurans sp. nov., isolated from a peat swamp forest soil.</title>
        <authorList>
            <person name="Chantavorakit T."/>
            <person name="Duangmal K."/>
        </authorList>
    </citation>
    <scope>NUCLEOTIDE SEQUENCE [LARGE SCALE GENOMIC DNA]</scope>
    <source>
        <strain evidence="2 3">KK5PA1</strain>
    </source>
</reference>
<dbReference type="EMBL" id="JADKYB010000005">
    <property type="protein sequence ID" value="MBM9505302.1"/>
    <property type="molecule type" value="Genomic_DNA"/>
</dbReference>
<proteinExistence type="predicted"/>
<organism evidence="2 3">
    <name type="scientific">Actinacidiphila acididurans</name>
    <dbReference type="NCBI Taxonomy" id="2784346"/>
    <lineage>
        <taxon>Bacteria</taxon>
        <taxon>Bacillati</taxon>
        <taxon>Actinomycetota</taxon>
        <taxon>Actinomycetes</taxon>
        <taxon>Kitasatosporales</taxon>
        <taxon>Streptomycetaceae</taxon>
        <taxon>Actinacidiphila</taxon>
    </lineage>
</organism>
<feature type="region of interest" description="Disordered" evidence="1">
    <location>
        <begin position="1"/>
        <end position="34"/>
    </location>
</feature>
<evidence type="ECO:0000313" key="3">
    <source>
        <dbReference type="Proteomes" id="UP000749040"/>
    </source>
</evidence>
<sequence>MSGSVNDLQNYLTGTAQMASELSTEDPRHEDLHDAMNEVIDNLVANGVIGNSDNQR</sequence>
<protein>
    <submittedName>
        <fullName evidence="2">Uncharacterized protein</fullName>
    </submittedName>
</protein>
<evidence type="ECO:0000313" key="2">
    <source>
        <dbReference type="EMBL" id="MBM9505302.1"/>
    </source>
</evidence>
<accession>A0ABS2TQE8</accession>
<comment type="caution">
    <text evidence="2">The sequence shown here is derived from an EMBL/GenBank/DDBJ whole genome shotgun (WGS) entry which is preliminary data.</text>
</comment>